<dbReference type="InterPro" id="IPR001932">
    <property type="entry name" value="PPM-type_phosphatase-like_dom"/>
</dbReference>
<dbReference type="InterPro" id="IPR052016">
    <property type="entry name" value="Bact_Sigma-Reg"/>
</dbReference>
<reference evidence="3" key="1">
    <citation type="submission" date="2021-01" db="EMBL/GenBank/DDBJ databases">
        <title>Description of Breznakiella homolactica.</title>
        <authorList>
            <person name="Song Y."/>
            <person name="Brune A."/>
        </authorList>
    </citation>
    <scope>NUCLEOTIDE SEQUENCE</scope>
    <source>
        <strain evidence="3">RmG30</strain>
    </source>
</reference>
<dbReference type="AlphaFoldDB" id="A0A7T7XJQ8"/>
<sequence length="393" mass="44035">MKTKAEASIIQECPEKKAYPNSIQKLAVHFSWIASSRRMVEVADALSGRQDLAVLCIVDEQRRPLGILRREELFLRLGKPFGRELLKNTPVDTAGEPGLVISGDTNIFAETLAAGSREQMGTVYQDTYIILTGPDGEFTGLLPVRKYSRYMAEITNRDIETARVLQERLLENADDPGDQDIRVDAWSRPAKGVGGDFYCLRNIGPELFFGTLCDVSGKGITAALVVSMVWGFLRAYDMRRGLRNLLLDLNTAMISSFHLERYLTGFFFIHDRKKQKLYLADMGHAHSVFIRNGREHSLEKSRVNLPVGIGPEIDPRLCVLQLRPGDALLLYTDGIPEQDNPLGEEFGDQRLAGIILSCLKSGGVLSRDLPEELDAFRNGSPQHDDMTFLLFRF</sequence>
<dbReference type="PANTHER" id="PTHR43156:SF2">
    <property type="entry name" value="STAGE II SPORULATION PROTEIN E"/>
    <property type="match status" value="1"/>
</dbReference>
<name>A0A7T7XJQ8_9SPIR</name>
<gene>
    <name evidence="3" type="ORF">JFL75_12065</name>
</gene>
<dbReference type="SUPFAM" id="SSF81606">
    <property type="entry name" value="PP2C-like"/>
    <property type="match status" value="1"/>
</dbReference>
<dbReference type="PANTHER" id="PTHR43156">
    <property type="entry name" value="STAGE II SPORULATION PROTEIN E-RELATED"/>
    <property type="match status" value="1"/>
</dbReference>
<keyword evidence="1" id="KW-0378">Hydrolase</keyword>
<organism evidence="3 4">
    <name type="scientific">Breznakiella homolactica</name>
    <dbReference type="NCBI Taxonomy" id="2798577"/>
    <lineage>
        <taxon>Bacteria</taxon>
        <taxon>Pseudomonadati</taxon>
        <taxon>Spirochaetota</taxon>
        <taxon>Spirochaetia</taxon>
        <taxon>Spirochaetales</taxon>
        <taxon>Breznakiellaceae</taxon>
        <taxon>Breznakiella</taxon>
    </lineage>
</organism>
<keyword evidence="4" id="KW-1185">Reference proteome</keyword>
<dbReference type="EMBL" id="CP067089">
    <property type="protein sequence ID" value="QQO07680.1"/>
    <property type="molecule type" value="Genomic_DNA"/>
</dbReference>
<dbReference type="KEGG" id="bhc:JFL75_12065"/>
<protein>
    <submittedName>
        <fullName evidence="3">SpoIIE family protein phosphatase</fullName>
    </submittedName>
</protein>
<evidence type="ECO:0000313" key="4">
    <source>
        <dbReference type="Proteomes" id="UP000595917"/>
    </source>
</evidence>
<evidence type="ECO:0000256" key="1">
    <source>
        <dbReference type="ARBA" id="ARBA00022801"/>
    </source>
</evidence>
<dbReference type="Pfam" id="PF07228">
    <property type="entry name" value="SpoIIE"/>
    <property type="match status" value="1"/>
</dbReference>
<dbReference type="RefSeq" id="WP_215624986.1">
    <property type="nucleotide sequence ID" value="NZ_CP067089.2"/>
</dbReference>
<accession>A0A7T7XJQ8</accession>
<evidence type="ECO:0000313" key="3">
    <source>
        <dbReference type="EMBL" id="QQO07680.1"/>
    </source>
</evidence>
<evidence type="ECO:0000259" key="2">
    <source>
        <dbReference type="SMART" id="SM00331"/>
    </source>
</evidence>
<dbReference type="Proteomes" id="UP000595917">
    <property type="component" value="Chromosome"/>
</dbReference>
<feature type="domain" description="PPM-type phosphatase" evidence="2">
    <location>
        <begin position="178"/>
        <end position="393"/>
    </location>
</feature>
<dbReference type="Gene3D" id="3.60.40.10">
    <property type="entry name" value="PPM-type phosphatase domain"/>
    <property type="match status" value="1"/>
</dbReference>
<dbReference type="InterPro" id="IPR036457">
    <property type="entry name" value="PPM-type-like_dom_sf"/>
</dbReference>
<dbReference type="SMART" id="SM00331">
    <property type="entry name" value="PP2C_SIG"/>
    <property type="match status" value="1"/>
</dbReference>
<proteinExistence type="predicted"/>
<dbReference type="GO" id="GO:0016791">
    <property type="term" value="F:phosphatase activity"/>
    <property type="evidence" value="ECO:0007669"/>
    <property type="project" value="TreeGrafter"/>
</dbReference>